<reference evidence="1" key="1">
    <citation type="submission" date="2020-08" db="EMBL/GenBank/DDBJ databases">
        <title>Genome public.</title>
        <authorList>
            <person name="Liu C."/>
            <person name="Sun Q."/>
        </authorList>
    </citation>
    <scope>NUCLEOTIDE SEQUENCE</scope>
    <source>
        <strain evidence="1">BX12</strain>
    </source>
</reference>
<gene>
    <name evidence="1" type="primary">mobC</name>
    <name evidence="1" type="ORF">H9L42_06895</name>
</gene>
<dbReference type="RefSeq" id="WP_187302657.1">
    <property type="nucleotide sequence ID" value="NZ_JACRYT010000005.1"/>
</dbReference>
<sequence>MKTKPIRSSQSPVRVYLSKEEHLRLNRLCQASGYSKSAYFRSLLNLSVPKPKPPIEYHLFMRHLSAVGNNLNQIAKVANAFGIVKPEEWEQISLELKTLILEIRRDFQLPERMNDGNHKD</sequence>
<accession>A0A923NMZ8</accession>
<keyword evidence="2" id="KW-1185">Reference proteome</keyword>
<organism evidence="1 2">
    <name type="scientific">Zhenpiania hominis</name>
    <dbReference type="NCBI Taxonomy" id="2763644"/>
    <lineage>
        <taxon>Bacteria</taxon>
        <taxon>Bacillati</taxon>
        <taxon>Bacillota</taxon>
        <taxon>Clostridia</taxon>
        <taxon>Peptostreptococcales</taxon>
        <taxon>Anaerovoracaceae</taxon>
        <taxon>Zhenpiania</taxon>
    </lineage>
</organism>
<dbReference type="EMBL" id="JACRYT010000005">
    <property type="protein sequence ID" value="MBC6679550.1"/>
    <property type="molecule type" value="Genomic_DNA"/>
</dbReference>
<name>A0A923NMZ8_9FIRM</name>
<dbReference type="AlphaFoldDB" id="A0A923NMZ8"/>
<dbReference type="Proteomes" id="UP000602647">
    <property type="component" value="Unassembled WGS sequence"/>
</dbReference>
<comment type="caution">
    <text evidence="1">The sequence shown here is derived from an EMBL/GenBank/DDBJ whole genome shotgun (WGS) entry which is preliminary data.</text>
</comment>
<proteinExistence type="predicted"/>
<evidence type="ECO:0000313" key="2">
    <source>
        <dbReference type="Proteomes" id="UP000602647"/>
    </source>
</evidence>
<dbReference type="Pfam" id="PF21983">
    <property type="entry name" value="NikA-like"/>
    <property type="match status" value="1"/>
</dbReference>
<dbReference type="InterPro" id="IPR053842">
    <property type="entry name" value="NikA-like"/>
</dbReference>
<protein>
    <submittedName>
        <fullName evidence="1">Plasmid mobilization relaxosome protein MobC</fullName>
    </submittedName>
</protein>
<evidence type="ECO:0000313" key="1">
    <source>
        <dbReference type="EMBL" id="MBC6679550.1"/>
    </source>
</evidence>